<dbReference type="Proteomes" id="UP000734823">
    <property type="component" value="Unassembled WGS sequence"/>
</dbReference>
<gene>
    <name evidence="2" type="ORF">GPZ80_20395</name>
</gene>
<sequence>MSPKRNDPVAAPTLDGEWRIRYGSTEAVDGWRELENRAASNLRDAWETMRHNPGPGPGRPTSRHHQLKGSLATGTHGGQTLPRWQIEVTEGDRVWYLLDTDTRSVWVEYAGAHPKATD</sequence>
<dbReference type="RefSeq" id="WP_187222369.1">
    <property type="nucleotide sequence ID" value="NZ_JABVED010000011.1"/>
</dbReference>
<organism evidence="2 3">
    <name type="scientific">Actinokineospora xionganensis</name>
    <dbReference type="NCBI Taxonomy" id="2684470"/>
    <lineage>
        <taxon>Bacteria</taxon>
        <taxon>Bacillati</taxon>
        <taxon>Actinomycetota</taxon>
        <taxon>Actinomycetes</taxon>
        <taxon>Pseudonocardiales</taxon>
        <taxon>Pseudonocardiaceae</taxon>
        <taxon>Actinokineospora</taxon>
    </lineage>
</organism>
<dbReference type="EMBL" id="JABVED010000011">
    <property type="protein sequence ID" value="MBC6449528.1"/>
    <property type="molecule type" value="Genomic_DNA"/>
</dbReference>
<evidence type="ECO:0000313" key="2">
    <source>
        <dbReference type="EMBL" id="MBC6449528.1"/>
    </source>
</evidence>
<evidence type="ECO:0000313" key="3">
    <source>
        <dbReference type="Proteomes" id="UP000734823"/>
    </source>
</evidence>
<comment type="caution">
    <text evidence="2">The sequence shown here is derived from an EMBL/GenBank/DDBJ whole genome shotgun (WGS) entry which is preliminary data.</text>
</comment>
<name>A0ABR7LAL0_9PSEU</name>
<protein>
    <submittedName>
        <fullName evidence="2">Uncharacterized protein</fullName>
    </submittedName>
</protein>
<proteinExistence type="predicted"/>
<accession>A0ABR7LAL0</accession>
<reference evidence="2 3" key="1">
    <citation type="submission" date="2020-06" db="EMBL/GenBank/DDBJ databases">
        <title>Actinokineospora xiongansis sp. nov., isolated from soil of Baiyangdian.</title>
        <authorList>
            <person name="Zhang X."/>
        </authorList>
    </citation>
    <scope>NUCLEOTIDE SEQUENCE [LARGE SCALE GENOMIC DNA]</scope>
    <source>
        <strain evidence="2 3">HBU206404</strain>
    </source>
</reference>
<keyword evidence="3" id="KW-1185">Reference proteome</keyword>
<evidence type="ECO:0000256" key="1">
    <source>
        <dbReference type="SAM" id="MobiDB-lite"/>
    </source>
</evidence>
<feature type="region of interest" description="Disordered" evidence="1">
    <location>
        <begin position="44"/>
        <end position="84"/>
    </location>
</feature>